<dbReference type="PANTHER" id="PTHR42991">
    <property type="entry name" value="ALDEHYDE DEHYDROGENASE"/>
    <property type="match status" value="1"/>
</dbReference>
<dbReference type="SUPFAM" id="SSF53720">
    <property type="entry name" value="ALDH-like"/>
    <property type="match status" value="1"/>
</dbReference>
<dbReference type="EMBL" id="RYZZ01000020">
    <property type="protein sequence ID" value="RUQ27819.1"/>
    <property type="molecule type" value="Genomic_DNA"/>
</dbReference>
<dbReference type="AlphaFoldDB" id="A0A3S0VWT4"/>
<dbReference type="InterPro" id="IPR051020">
    <property type="entry name" value="ALDH-related_metabolic_enz"/>
</dbReference>
<dbReference type="PANTHER" id="PTHR42991:SF1">
    <property type="entry name" value="ALDEHYDE DEHYDROGENASE"/>
    <property type="match status" value="1"/>
</dbReference>
<evidence type="ECO:0000313" key="5">
    <source>
        <dbReference type="Proteomes" id="UP000267430"/>
    </source>
</evidence>
<accession>A0A3S0VWT4</accession>
<dbReference type="GO" id="GO:0008911">
    <property type="term" value="F:lactaldehyde dehydrogenase (NAD+) activity"/>
    <property type="evidence" value="ECO:0007669"/>
    <property type="project" value="TreeGrafter"/>
</dbReference>
<evidence type="ECO:0000256" key="2">
    <source>
        <dbReference type="ARBA" id="ARBA00023002"/>
    </source>
</evidence>
<organism evidence="4 5">
    <name type="scientific">Peribacillus cavernae</name>
    <dbReference type="NCBI Taxonomy" id="1674310"/>
    <lineage>
        <taxon>Bacteria</taxon>
        <taxon>Bacillati</taxon>
        <taxon>Bacillota</taxon>
        <taxon>Bacilli</taxon>
        <taxon>Bacillales</taxon>
        <taxon>Bacillaceae</taxon>
        <taxon>Peribacillus</taxon>
    </lineage>
</organism>
<keyword evidence="2" id="KW-0560">Oxidoreductase</keyword>
<evidence type="ECO:0000256" key="1">
    <source>
        <dbReference type="ARBA" id="ARBA00009986"/>
    </source>
</evidence>
<dbReference type="Proteomes" id="UP000267430">
    <property type="component" value="Unassembled WGS sequence"/>
</dbReference>
<dbReference type="InterPro" id="IPR016162">
    <property type="entry name" value="Ald_DH_N"/>
</dbReference>
<name>A0A3S0VWT4_9BACI</name>
<proteinExistence type="inferred from homology"/>
<feature type="domain" description="Aldehyde dehydrogenase" evidence="3">
    <location>
        <begin position="9"/>
        <end position="266"/>
    </location>
</feature>
<reference evidence="4 5" key="1">
    <citation type="submission" date="2018-12" db="EMBL/GenBank/DDBJ databases">
        <title>Bacillus chawlae sp. nov., Bacillus glennii sp. nov., and Bacillus saganii sp. nov. Isolated from the Vehicle Assembly Building at Kennedy Space Center where the Viking Spacecraft were Assembled.</title>
        <authorList>
            <person name="Seuylemezian A."/>
            <person name="Vaishampayan P."/>
        </authorList>
    </citation>
    <scope>NUCLEOTIDE SEQUENCE [LARGE SCALE GENOMIC DNA]</scope>
    <source>
        <strain evidence="4 5">L5</strain>
    </source>
</reference>
<dbReference type="Gene3D" id="3.40.309.10">
    <property type="entry name" value="Aldehyde Dehydrogenase, Chain A, domain 2"/>
    <property type="match status" value="1"/>
</dbReference>
<dbReference type="Gene3D" id="3.40.605.10">
    <property type="entry name" value="Aldehyde Dehydrogenase, Chain A, domain 1"/>
    <property type="match status" value="1"/>
</dbReference>
<evidence type="ECO:0000313" key="4">
    <source>
        <dbReference type="EMBL" id="RUQ27819.1"/>
    </source>
</evidence>
<dbReference type="InterPro" id="IPR015590">
    <property type="entry name" value="Aldehyde_DH_dom"/>
</dbReference>
<protein>
    <submittedName>
        <fullName evidence="4">Aldehyde dehydrogenase family protein</fullName>
    </submittedName>
</protein>
<keyword evidence="5" id="KW-1185">Reference proteome</keyword>
<comment type="similarity">
    <text evidence="1">Belongs to the aldehyde dehydrogenase family.</text>
</comment>
<dbReference type="InterPro" id="IPR016161">
    <property type="entry name" value="Ald_DH/histidinol_DH"/>
</dbReference>
<dbReference type="InterPro" id="IPR016163">
    <property type="entry name" value="Ald_DH_C"/>
</dbReference>
<sequence length="272" mass="30234">MGNGVRRRSESLISNDLVKKITFTGSGKVGKLIKEKAGLKKVTLELGSNSGLIIEPDVPIEKIISRCVEGAFSYAGQVCISLQRIYVHESIYKEFCNRFIEVTESLNIGDLLSESTDISAMIREKELDRIHSWIEEAVKMGARIGTGGQRKEYAYQPTVMLDVTQDMNIVCQETFAPIVSIVPYTELEEAINFVNDSSFGLNVGIYTADINNAFYAAKKLESGGVIINDIPTFRLDHMPYGGVKESGYGREGIKYAVQEMTELKFVTIKTTF</sequence>
<evidence type="ECO:0000259" key="3">
    <source>
        <dbReference type="Pfam" id="PF00171"/>
    </source>
</evidence>
<dbReference type="OrthoDB" id="9762913at2"/>
<comment type="caution">
    <text evidence="4">The sequence shown here is derived from an EMBL/GenBank/DDBJ whole genome shotgun (WGS) entry which is preliminary data.</text>
</comment>
<gene>
    <name evidence="4" type="ORF">ELQ35_14910</name>
</gene>
<dbReference type="Pfam" id="PF00171">
    <property type="entry name" value="Aldedh"/>
    <property type="match status" value="1"/>
</dbReference>